<keyword evidence="2 6" id="KW-0808">Transferase</keyword>
<dbReference type="OrthoDB" id="9775224at2"/>
<feature type="domain" description="Polyphosphate kinase-2-related" evidence="5">
    <location>
        <begin position="29"/>
        <end position="265"/>
    </location>
</feature>
<dbReference type="AlphaFoldDB" id="A0A495MHQ3"/>
<evidence type="ECO:0000256" key="2">
    <source>
        <dbReference type="ARBA" id="ARBA00022679"/>
    </source>
</evidence>
<dbReference type="Pfam" id="PF03976">
    <property type="entry name" value="PPK2"/>
    <property type="match status" value="1"/>
</dbReference>
<evidence type="ECO:0000259" key="5">
    <source>
        <dbReference type="Pfam" id="PF03976"/>
    </source>
</evidence>
<accession>A0A495MHQ3</accession>
<dbReference type="RefSeq" id="WP_121374901.1">
    <property type="nucleotide sequence ID" value="NZ_RBLC01000001.1"/>
</dbReference>
<gene>
    <name evidence="6" type="ORF">CLV94_0540</name>
</gene>
<dbReference type="GO" id="GO:0006797">
    <property type="term" value="P:polyphosphate metabolic process"/>
    <property type="evidence" value="ECO:0007669"/>
    <property type="project" value="InterPro"/>
</dbReference>
<name>A0A495MHQ3_9FLAO</name>
<dbReference type="GO" id="GO:0008976">
    <property type="term" value="F:polyphosphate kinase activity"/>
    <property type="evidence" value="ECO:0007669"/>
    <property type="project" value="InterPro"/>
</dbReference>
<protein>
    <submittedName>
        <fullName evidence="6">PPK2 family polyphosphate:nucleotide phosphotransferase</fullName>
    </submittedName>
</protein>
<evidence type="ECO:0000256" key="4">
    <source>
        <dbReference type="SAM" id="Coils"/>
    </source>
</evidence>
<dbReference type="InterPro" id="IPR022488">
    <property type="entry name" value="PPK2-related"/>
</dbReference>
<dbReference type="InterPro" id="IPR016898">
    <property type="entry name" value="Polyphosphate_phosphotransfera"/>
</dbReference>
<keyword evidence="4" id="KW-0175">Coiled coil</keyword>
<proteinExistence type="inferred from homology"/>
<keyword evidence="7" id="KW-1185">Reference proteome</keyword>
<dbReference type="InterPro" id="IPR022300">
    <property type="entry name" value="PPK2-rel_1"/>
</dbReference>
<dbReference type="SUPFAM" id="SSF52540">
    <property type="entry name" value="P-loop containing nucleoside triphosphate hydrolases"/>
    <property type="match status" value="1"/>
</dbReference>
<dbReference type="PANTHER" id="PTHR34383:SF3">
    <property type="entry name" value="POLYPHOSPHATE:AMP PHOSPHOTRANSFERASE"/>
    <property type="match status" value="1"/>
</dbReference>
<dbReference type="PANTHER" id="PTHR34383">
    <property type="entry name" value="POLYPHOSPHATE:AMP PHOSPHOTRANSFERASE-RELATED"/>
    <property type="match status" value="1"/>
</dbReference>
<dbReference type="Gene3D" id="3.40.50.300">
    <property type="entry name" value="P-loop containing nucleotide triphosphate hydrolases"/>
    <property type="match status" value="1"/>
</dbReference>
<feature type="coiled-coil region" evidence="4">
    <location>
        <begin position="23"/>
        <end position="50"/>
    </location>
</feature>
<evidence type="ECO:0000256" key="1">
    <source>
        <dbReference type="ARBA" id="ARBA00009924"/>
    </source>
</evidence>
<evidence type="ECO:0000256" key="3">
    <source>
        <dbReference type="ARBA" id="ARBA00022777"/>
    </source>
</evidence>
<dbReference type="NCBIfam" id="TIGR03709">
    <property type="entry name" value="PPK2_rel_1"/>
    <property type="match status" value="1"/>
</dbReference>
<comment type="caution">
    <text evidence="6">The sequence shown here is derived from an EMBL/GenBank/DDBJ whole genome shotgun (WGS) entry which is preliminary data.</text>
</comment>
<dbReference type="PIRSF" id="PIRSF028756">
    <property type="entry name" value="PPK2_prd"/>
    <property type="match status" value="1"/>
</dbReference>
<dbReference type="InterPro" id="IPR027417">
    <property type="entry name" value="P-loop_NTPase"/>
</dbReference>
<keyword evidence="3" id="KW-0418">Kinase</keyword>
<dbReference type="Proteomes" id="UP000277579">
    <property type="component" value="Unassembled WGS sequence"/>
</dbReference>
<organism evidence="6 7">
    <name type="scientific">Flavobacterium endophyticum</name>
    <dbReference type="NCBI Taxonomy" id="1540163"/>
    <lineage>
        <taxon>Bacteria</taxon>
        <taxon>Pseudomonadati</taxon>
        <taxon>Bacteroidota</taxon>
        <taxon>Flavobacteriia</taxon>
        <taxon>Flavobacteriales</taxon>
        <taxon>Flavobacteriaceae</taxon>
        <taxon>Flavobacterium</taxon>
    </lineage>
</organism>
<dbReference type="EMBL" id="RBLC01000001">
    <property type="protein sequence ID" value="RKS25506.1"/>
    <property type="molecule type" value="Genomic_DNA"/>
</dbReference>
<reference evidence="6 7" key="1">
    <citation type="submission" date="2018-10" db="EMBL/GenBank/DDBJ databases">
        <title>Genomic Encyclopedia of Archaeal and Bacterial Type Strains, Phase II (KMG-II): from individual species to whole genera.</title>
        <authorList>
            <person name="Goeker M."/>
        </authorList>
    </citation>
    <scope>NUCLEOTIDE SEQUENCE [LARGE SCALE GENOMIC DNA]</scope>
    <source>
        <strain evidence="6 7">DSM 29537</strain>
    </source>
</reference>
<comment type="similarity">
    <text evidence="1">Belongs to the polyphosphate kinase 2 (PPK2) family. Class I subfamily.</text>
</comment>
<sequence length="293" mass="34777">MKTINTDDFKITSPKKLSDLPTLVDLKATKQELKEALNETREALSDLQDKMYAHNRYGVLICLQGMDTSGKDSLIREVFKEFNARGVVVHSFKTPNSTELEHDYLWRHYLALPEKGKFSVFNRTHYENVLVTRVHPEYILNESLPGIEEVKDIPKDFWKKRMEQIVNFEKHIVENGVIVLKFFLHLSKEEQRQRLLRRLEKEKHNWKFSPGDLKERSFWKEYQHHYEEAINTTSKEKAPWYVIPADDKNACRFLLAKAILDVLSQYKDIKFPELEEKVQENISFYKKELSNEK</sequence>
<evidence type="ECO:0000313" key="7">
    <source>
        <dbReference type="Proteomes" id="UP000277579"/>
    </source>
</evidence>
<evidence type="ECO:0000313" key="6">
    <source>
        <dbReference type="EMBL" id="RKS25506.1"/>
    </source>
</evidence>